<keyword evidence="1" id="KW-0732">Signal</keyword>
<accession>A0AAN7VBA1</accession>
<proteinExistence type="predicted"/>
<dbReference type="AlphaFoldDB" id="A0AAN7VBA1"/>
<evidence type="ECO:0000313" key="3">
    <source>
        <dbReference type="Proteomes" id="UP001329430"/>
    </source>
</evidence>
<protein>
    <submittedName>
        <fullName evidence="2">Uncharacterized protein</fullName>
    </submittedName>
</protein>
<keyword evidence="3" id="KW-1185">Reference proteome</keyword>
<gene>
    <name evidence="2" type="ORF">RI129_008538</name>
</gene>
<reference evidence="2 3" key="1">
    <citation type="journal article" date="2024" name="Insects">
        <title>An Improved Chromosome-Level Genome Assembly of the Firefly Pyrocoelia pectoralis.</title>
        <authorList>
            <person name="Fu X."/>
            <person name="Meyer-Rochow V.B."/>
            <person name="Ballantyne L."/>
            <person name="Zhu X."/>
        </authorList>
    </citation>
    <scope>NUCLEOTIDE SEQUENCE [LARGE SCALE GENOMIC DNA]</scope>
    <source>
        <strain evidence="2">XCY_ONT2</strain>
    </source>
</reference>
<sequence>MNSFVVILACLVVCASAKPSGLWGHGLVGVLGHGYDDGQWHGEGLLESQDWEGHGAHVVGALGHGLVHGHGAVVAGPAGAIFAHAHHGAVIGHHGHW</sequence>
<organism evidence="2 3">
    <name type="scientific">Pyrocoelia pectoralis</name>
    <dbReference type="NCBI Taxonomy" id="417401"/>
    <lineage>
        <taxon>Eukaryota</taxon>
        <taxon>Metazoa</taxon>
        <taxon>Ecdysozoa</taxon>
        <taxon>Arthropoda</taxon>
        <taxon>Hexapoda</taxon>
        <taxon>Insecta</taxon>
        <taxon>Pterygota</taxon>
        <taxon>Neoptera</taxon>
        <taxon>Endopterygota</taxon>
        <taxon>Coleoptera</taxon>
        <taxon>Polyphaga</taxon>
        <taxon>Elateriformia</taxon>
        <taxon>Elateroidea</taxon>
        <taxon>Lampyridae</taxon>
        <taxon>Lampyrinae</taxon>
        <taxon>Pyrocoelia</taxon>
    </lineage>
</organism>
<dbReference type="EMBL" id="JAVRBK010000006">
    <property type="protein sequence ID" value="KAK5642371.1"/>
    <property type="molecule type" value="Genomic_DNA"/>
</dbReference>
<evidence type="ECO:0000256" key="1">
    <source>
        <dbReference type="SAM" id="SignalP"/>
    </source>
</evidence>
<comment type="caution">
    <text evidence="2">The sequence shown here is derived from an EMBL/GenBank/DDBJ whole genome shotgun (WGS) entry which is preliminary data.</text>
</comment>
<name>A0AAN7VBA1_9COLE</name>
<evidence type="ECO:0000313" key="2">
    <source>
        <dbReference type="EMBL" id="KAK5642371.1"/>
    </source>
</evidence>
<dbReference type="Proteomes" id="UP001329430">
    <property type="component" value="Chromosome 6"/>
</dbReference>
<feature type="chain" id="PRO_5042840626" evidence="1">
    <location>
        <begin position="18"/>
        <end position="97"/>
    </location>
</feature>
<feature type="signal peptide" evidence="1">
    <location>
        <begin position="1"/>
        <end position="17"/>
    </location>
</feature>